<dbReference type="Proteomes" id="UP000028058">
    <property type="component" value="Unassembled WGS sequence"/>
</dbReference>
<name>A0A3R7LL53_9ACTN</name>
<reference evidence="2 3" key="1">
    <citation type="journal article" date="2014" name="Genome Announc.">
        <title>Draft Genome Sequence of Streptomyces fradiae ATCC 19609, a Strain Highly Sensitive to Antibiotics.</title>
        <authorList>
            <person name="Bekker O.B."/>
            <person name="Klimina K.M."/>
            <person name="Vatlin A.A."/>
            <person name="Zakharevich N.V."/>
            <person name="Kasianov A.S."/>
            <person name="Danilenko V.N."/>
        </authorList>
    </citation>
    <scope>NUCLEOTIDE SEQUENCE [LARGE SCALE GENOMIC DNA]</scope>
    <source>
        <strain evidence="2 3">ATCC 19609</strain>
    </source>
</reference>
<organism evidence="2 3">
    <name type="scientific">Streptomyces xinghaiensis</name>
    <dbReference type="NCBI Taxonomy" id="1038928"/>
    <lineage>
        <taxon>Bacteria</taxon>
        <taxon>Bacillati</taxon>
        <taxon>Actinomycetota</taxon>
        <taxon>Actinomycetes</taxon>
        <taxon>Kitasatosporales</taxon>
        <taxon>Streptomycetaceae</taxon>
        <taxon>Streptomyces</taxon>
    </lineage>
</organism>
<evidence type="ECO:0000313" key="2">
    <source>
        <dbReference type="EMBL" id="RKM92574.1"/>
    </source>
</evidence>
<evidence type="ECO:0000256" key="1">
    <source>
        <dbReference type="SAM" id="MobiDB-lite"/>
    </source>
</evidence>
<dbReference type="EMBL" id="JNAD02000013">
    <property type="protein sequence ID" value="RKM92574.1"/>
    <property type="molecule type" value="Genomic_DNA"/>
</dbReference>
<keyword evidence="3" id="KW-1185">Reference proteome</keyword>
<gene>
    <name evidence="2" type="ORF">SFRA_024610</name>
</gene>
<sequence length="74" mass="7664">MEEPAAGDPLPAGYRLAPCADLSTPDPITNVHGLYHAMDTAGMRIAAGAVRADPDGARQQLGLQAGKATDRPPR</sequence>
<comment type="caution">
    <text evidence="2">The sequence shown here is derived from an EMBL/GenBank/DDBJ whole genome shotgun (WGS) entry which is preliminary data.</text>
</comment>
<proteinExistence type="predicted"/>
<protein>
    <submittedName>
        <fullName evidence="2">Uncharacterized protein</fullName>
    </submittedName>
</protein>
<feature type="region of interest" description="Disordered" evidence="1">
    <location>
        <begin position="53"/>
        <end position="74"/>
    </location>
</feature>
<dbReference type="AlphaFoldDB" id="A0A3R7LL53"/>
<evidence type="ECO:0000313" key="3">
    <source>
        <dbReference type="Proteomes" id="UP000028058"/>
    </source>
</evidence>
<accession>A0A3R7LL53</accession>